<dbReference type="GO" id="GO:0005576">
    <property type="term" value="C:extracellular region"/>
    <property type="evidence" value="ECO:0007669"/>
    <property type="project" value="TreeGrafter"/>
</dbReference>
<evidence type="ECO:0000256" key="4">
    <source>
        <dbReference type="ARBA" id="ARBA00022984"/>
    </source>
</evidence>
<dbReference type="GO" id="GO:0071555">
    <property type="term" value="P:cell wall organization"/>
    <property type="evidence" value="ECO:0007669"/>
    <property type="project" value="UniProtKB-UniRule"/>
</dbReference>
<keyword evidence="9" id="KW-1185">Reference proteome</keyword>
<evidence type="ECO:0000259" key="7">
    <source>
        <dbReference type="PROSITE" id="PS52029"/>
    </source>
</evidence>
<dbReference type="SUPFAM" id="SSF141523">
    <property type="entry name" value="L,D-transpeptidase catalytic domain-like"/>
    <property type="match status" value="1"/>
</dbReference>
<dbReference type="eggNOG" id="COG1376">
    <property type="taxonomic scope" value="Bacteria"/>
</dbReference>
<evidence type="ECO:0000256" key="1">
    <source>
        <dbReference type="ARBA" id="ARBA00004752"/>
    </source>
</evidence>
<name>A0A068NS21_FIMGI</name>
<dbReference type="GO" id="GO:0018104">
    <property type="term" value="P:peptidoglycan-protein cross-linking"/>
    <property type="evidence" value="ECO:0007669"/>
    <property type="project" value="TreeGrafter"/>
</dbReference>
<keyword evidence="3 6" id="KW-0133">Cell shape</keyword>
<evidence type="ECO:0000256" key="5">
    <source>
        <dbReference type="ARBA" id="ARBA00023316"/>
    </source>
</evidence>
<dbReference type="PANTHER" id="PTHR30582">
    <property type="entry name" value="L,D-TRANSPEPTIDASE"/>
    <property type="match status" value="1"/>
</dbReference>
<feature type="active site" description="Proton donor/acceptor" evidence="6">
    <location>
        <position position="84"/>
    </location>
</feature>
<keyword evidence="2" id="KW-0808">Transferase</keyword>
<dbReference type="Pfam" id="PF03734">
    <property type="entry name" value="YkuD"/>
    <property type="match status" value="1"/>
</dbReference>
<protein>
    <submittedName>
        <fullName evidence="8">ErfK/YbiS/YcfS/YnhG family protein</fullName>
    </submittedName>
</protein>
<keyword evidence="5 6" id="KW-0961">Cell wall biogenesis/degradation</keyword>
<comment type="pathway">
    <text evidence="1 6">Cell wall biogenesis; peptidoglycan biosynthesis.</text>
</comment>
<gene>
    <name evidence="8" type="ORF">OP10G_2985</name>
</gene>
<proteinExistence type="predicted"/>
<dbReference type="PROSITE" id="PS52029">
    <property type="entry name" value="LD_TPASE"/>
    <property type="match status" value="1"/>
</dbReference>
<evidence type="ECO:0000313" key="8">
    <source>
        <dbReference type="EMBL" id="AIE86353.1"/>
    </source>
</evidence>
<dbReference type="KEGG" id="fgi:OP10G_2985"/>
<dbReference type="InterPro" id="IPR038063">
    <property type="entry name" value="Transpep_catalytic_dom"/>
</dbReference>
<accession>A0A068NS21</accession>
<dbReference type="GO" id="GO:0016740">
    <property type="term" value="F:transferase activity"/>
    <property type="evidence" value="ECO:0007669"/>
    <property type="project" value="UniProtKB-KW"/>
</dbReference>
<feature type="active site" description="Nucleophile" evidence="6">
    <location>
        <position position="97"/>
    </location>
</feature>
<evidence type="ECO:0000256" key="3">
    <source>
        <dbReference type="ARBA" id="ARBA00022960"/>
    </source>
</evidence>
<keyword evidence="4 6" id="KW-0573">Peptidoglycan synthesis</keyword>
<feature type="domain" description="L,D-TPase catalytic" evidence="7">
    <location>
        <begin position="12"/>
        <end position="124"/>
    </location>
</feature>
<dbReference type="PANTHER" id="PTHR30582:SF2">
    <property type="entry name" value="L,D-TRANSPEPTIDASE YCIB-RELATED"/>
    <property type="match status" value="1"/>
</dbReference>
<evidence type="ECO:0000313" key="9">
    <source>
        <dbReference type="Proteomes" id="UP000027982"/>
    </source>
</evidence>
<dbReference type="CDD" id="cd16913">
    <property type="entry name" value="YkuD_like"/>
    <property type="match status" value="1"/>
</dbReference>
<evidence type="ECO:0000256" key="6">
    <source>
        <dbReference type="PROSITE-ProRule" id="PRU01373"/>
    </source>
</evidence>
<dbReference type="InterPro" id="IPR005490">
    <property type="entry name" value="LD_TPept_cat_dom"/>
</dbReference>
<dbReference type="Gene3D" id="2.40.440.10">
    <property type="entry name" value="L,D-transpeptidase catalytic domain-like"/>
    <property type="match status" value="1"/>
</dbReference>
<dbReference type="InterPro" id="IPR050979">
    <property type="entry name" value="LD-transpeptidase"/>
</dbReference>
<evidence type="ECO:0000256" key="2">
    <source>
        <dbReference type="ARBA" id="ARBA00022679"/>
    </source>
</evidence>
<organism evidence="8 9">
    <name type="scientific">Fimbriimonas ginsengisoli Gsoil 348</name>
    <dbReference type="NCBI Taxonomy" id="661478"/>
    <lineage>
        <taxon>Bacteria</taxon>
        <taxon>Bacillati</taxon>
        <taxon>Armatimonadota</taxon>
        <taxon>Fimbriimonadia</taxon>
        <taxon>Fimbriimonadales</taxon>
        <taxon>Fimbriimonadaceae</taxon>
        <taxon>Fimbriimonas</taxon>
    </lineage>
</organism>
<reference evidence="8 9" key="1">
    <citation type="journal article" date="2014" name="PLoS ONE">
        <title>The first complete genome sequence of the class fimbriimonadia in the phylum armatimonadetes.</title>
        <authorList>
            <person name="Hu Z.Y."/>
            <person name="Wang Y.Z."/>
            <person name="Im W.T."/>
            <person name="Wang S.Y."/>
            <person name="Zhao G.P."/>
            <person name="Zheng H.J."/>
            <person name="Quan Z.X."/>
        </authorList>
    </citation>
    <scope>NUCLEOTIDE SEQUENCE [LARGE SCALE GENOMIC DNA]</scope>
    <source>
        <strain evidence="8">Gsoil 348</strain>
    </source>
</reference>
<sequence length="133" mass="14958">MGRAFYVRRGMKRVFVNKKTQMMVAFQGRRTVFRSKVSTGREGKNTPSGIFRADGQKEKVHLSHLYANVPLPWAVHIVGNIFIHGYGASAGHSSHGCIRLPMSGGNPARWFYYWVERGTPVTILGKWPAGARR</sequence>
<dbReference type="GO" id="GO:0071972">
    <property type="term" value="F:peptidoglycan L,D-transpeptidase activity"/>
    <property type="evidence" value="ECO:0007669"/>
    <property type="project" value="TreeGrafter"/>
</dbReference>
<dbReference type="UniPathway" id="UPA00219"/>
<dbReference type="AlphaFoldDB" id="A0A068NS21"/>
<dbReference type="GO" id="GO:0008360">
    <property type="term" value="P:regulation of cell shape"/>
    <property type="evidence" value="ECO:0007669"/>
    <property type="project" value="UniProtKB-UniRule"/>
</dbReference>
<dbReference type="EMBL" id="CP007139">
    <property type="protein sequence ID" value="AIE86353.1"/>
    <property type="molecule type" value="Genomic_DNA"/>
</dbReference>
<dbReference type="STRING" id="661478.OP10G_2985"/>
<dbReference type="Proteomes" id="UP000027982">
    <property type="component" value="Chromosome"/>
</dbReference>
<dbReference type="HOGENOM" id="CLU_1903581_0_0_0"/>